<reference evidence="2 3" key="1">
    <citation type="journal article" date="2023" name="IMA Fungus">
        <title>Comparative genomic study of the Penicillium genus elucidates a diverse pangenome and 15 lateral gene transfer events.</title>
        <authorList>
            <person name="Petersen C."/>
            <person name="Sorensen T."/>
            <person name="Nielsen M.R."/>
            <person name="Sondergaard T.E."/>
            <person name="Sorensen J.L."/>
            <person name="Fitzpatrick D.A."/>
            <person name="Frisvad J.C."/>
            <person name="Nielsen K.L."/>
        </authorList>
    </citation>
    <scope>NUCLEOTIDE SEQUENCE [LARGE SCALE GENOMIC DNA]</scope>
    <source>
        <strain evidence="2 3">IBT 35679</strain>
    </source>
</reference>
<accession>A0AAD6CTZ7</accession>
<evidence type="ECO:0000256" key="1">
    <source>
        <dbReference type="SAM" id="SignalP"/>
    </source>
</evidence>
<keyword evidence="3" id="KW-1185">Reference proteome</keyword>
<organism evidence="2 3">
    <name type="scientific">Penicillium frequentans</name>
    <dbReference type="NCBI Taxonomy" id="3151616"/>
    <lineage>
        <taxon>Eukaryota</taxon>
        <taxon>Fungi</taxon>
        <taxon>Dikarya</taxon>
        <taxon>Ascomycota</taxon>
        <taxon>Pezizomycotina</taxon>
        <taxon>Eurotiomycetes</taxon>
        <taxon>Eurotiomycetidae</taxon>
        <taxon>Eurotiales</taxon>
        <taxon>Aspergillaceae</taxon>
        <taxon>Penicillium</taxon>
    </lineage>
</organism>
<protein>
    <submittedName>
        <fullName evidence="2">Uncharacterized protein</fullName>
    </submittedName>
</protein>
<gene>
    <name evidence="2" type="ORF">N7494_007904</name>
</gene>
<dbReference type="EMBL" id="JAQIZZ010000006">
    <property type="protein sequence ID" value="KAJ5538425.1"/>
    <property type="molecule type" value="Genomic_DNA"/>
</dbReference>
<evidence type="ECO:0000313" key="2">
    <source>
        <dbReference type="EMBL" id="KAJ5538425.1"/>
    </source>
</evidence>
<proteinExistence type="predicted"/>
<evidence type="ECO:0000313" key="3">
    <source>
        <dbReference type="Proteomes" id="UP001220324"/>
    </source>
</evidence>
<dbReference type="Proteomes" id="UP001220324">
    <property type="component" value="Unassembled WGS sequence"/>
</dbReference>
<feature type="signal peptide" evidence="1">
    <location>
        <begin position="1"/>
        <end position="18"/>
    </location>
</feature>
<keyword evidence="1" id="KW-0732">Signal</keyword>
<dbReference type="AlphaFoldDB" id="A0AAD6CTZ7"/>
<feature type="chain" id="PRO_5042165820" evidence="1">
    <location>
        <begin position="19"/>
        <end position="69"/>
    </location>
</feature>
<name>A0AAD6CTZ7_9EURO</name>
<comment type="caution">
    <text evidence="2">The sequence shown here is derived from an EMBL/GenBank/DDBJ whole genome shotgun (WGS) entry which is preliminary data.</text>
</comment>
<sequence>MKLSIAACFIVLASLGLASPLEPQNGENECPKDCHGGCYDSAWKDCEKQIPQYNCERIAMEAKQWYWCP</sequence>